<dbReference type="InterPro" id="IPR050804">
    <property type="entry name" value="MCC"/>
</dbReference>
<organism evidence="3 4">
    <name type="scientific">Arabis nemorensis</name>
    <dbReference type="NCBI Taxonomy" id="586526"/>
    <lineage>
        <taxon>Eukaryota</taxon>
        <taxon>Viridiplantae</taxon>
        <taxon>Streptophyta</taxon>
        <taxon>Embryophyta</taxon>
        <taxon>Tracheophyta</taxon>
        <taxon>Spermatophyta</taxon>
        <taxon>Magnoliopsida</taxon>
        <taxon>eudicotyledons</taxon>
        <taxon>Gunneridae</taxon>
        <taxon>Pentapetalae</taxon>
        <taxon>rosids</taxon>
        <taxon>malvids</taxon>
        <taxon>Brassicales</taxon>
        <taxon>Brassicaceae</taxon>
        <taxon>Arabideae</taxon>
        <taxon>Arabis</taxon>
    </lineage>
</organism>
<dbReference type="Gene3D" id="2.60.210.10">
    <property type="entry name" value="Apoptosis, Tumor Necrosis Factor Receptor Associated Protein 2, Chain A"/>
    <property type="match status" value="1"/>
</dbReference>
<keyword evidence="4" id="KW-1185">Reference proteome</keyword>
<reference evidence="3" key="1">
    <citation type="submission" date="2019-07" db="EMBL/GenBank/DDBJ databases">
        <authorList>
            <person name="Dittberner H."/>
        </authorList>
    </citation>
    <scope>NUCLEOTIDE SEQUENCE [LARGE SCALE GENOMIC DNA]</scope>
</reference>
<keyword evidence="1" id="KW-0175">Coiled coil</keyword>
<evidence type="ECO:0000313" key="3">
    <source>
        <dbReference type="EMBL" id="VVB06134.1"/>
    </source>
</evidence>
<dbReference type="SMART" id="SM00061">
    <property type="entry name" value="MATH"/>
    <property type="match status" value="1"/>
</dbReference>
<name>A0A565BXQ6_9BRAS</name>
<dbReference type="SUPFAM" id="SSF49599">
    <property type="entry name" value="TRAF domain-like"/>
    <property type="match status" value="1"/>
</dbReference>
<dbReference type="PROSITE" id="PS50144">
    <property type="entry name" value="MATH"/>
    <property type="match status" value="1"/>
</dbReference>
<dbReference type="OrthoDB" id="289038at2759"/>
<accession>A0A565BXQ6</accession>
<evidence type="ECO:0000256" key="1">
    <source>
        <dbReference type="ARBA" id="ARBA00023054"/>
    </source>
</evidence>
<comment type="caution">
    <text evidence="3">The sequence shown here is derived from an EMBL/GenBank/DDBJ whole genome shotgun (WGS) entry which is preliminary data.</text>
</comment>
<dbReference type="Pfam" id="PF22486">
    <property type="entry name" value="MATH_2"/>
    <property type="match status" value="1"/>
</dbReference>
<dbReference type="EMBL" id="CABITT030000005">
    <property type="protein sequence ID" value="VVB06134.1"/>
    <property type="molecule type" value="Genomic_DNA"/>
</dbReference>
<dbReference type="PANTHER" id="PTHR46236">
    <property type="entry name" value="TRAF-LIKE SUPERFAMILY PROTEIN"/>
    <property type="match status" value="1"/>
</dbReference>
<proteinExistence type="predicted"/>
<evidence type="ECO:0000313" key="4">
    <source>
        <dbReference type="Proteomes" id="UP000489600"/>
    </source>
</evidence>
<dbReference type="PANTHER" id="PTHR46236:SF35">
    <property type="entry name" value="MATH DOMAIN-CONTAINING PROTEIN"/>
    <property type="match status" value="1"/>
</dbReference>
<protein>
    <recommendedName>
        <fullName evidence="2">MATH domain-containing protein</fullName>
    </recommendedName>
</protein>
<dbReference type="AlphaFoldDB" id="A0A565BXQ6"/>
<dbReference type="InterPro" id="IPR002083">
    <property type="entry name" value="MATH/TRAF_dom"/>
</dbReference>
<sequence>MKTSNAKESGFDFEEFSLSMGNQVDNKFTWVIKNFSSLQSKKIYSDEFLIGGCTWRLKAFPKGNNCASHLSLYLVVANAEYLHFGWRRHAKIFLTVVNQFSEELSQVKELEHWFDQKESDWGYKRMIEIGKLKSKNGGFLVNGEVKIVVEIDVLSVIGELDVPEETQEATPPLKKKKMNDDGVVTSDLLKETPADSVDVNGFQVLPSQSISCLVSLIAIRGKG</sequence>
<evidence type="ECO:0000259" key="2">
    <source>
        <dbReference type="PROSITE" id="PS50144"/>
    </source>
</evidence>
<dbReference type="CDD" id="cd00121">
    <property type="entry name" value="MATH"/>
    <property type="match status" value="1"/>
</dbReference>
<gene>
    <name evidence="3" type="ORF">ANE_LOCUS16578</name>
</gene>
<dbReference type="InterPro" id="IPR008974">
    <property type="entry name" value="TRAF-like"/>
</dbReference>
<feature type="domain" description="MATH" evidence="2">
    <location>
        <begin position="25"/>
        <end position="151"/>
    </location>
</feature>
<dbReference type="Proteomes" id="UP000489600">
    <property type="component" value="Unassembled WGS sequence"/>
</dbReference>